<feature type="chain" id="PRO_5045123250" description="Carnosine N-methyltransferase" evidence="1">
    <location>
        <begin position="25"/>
        <end position="411"/>
    </location>
</feature>
<dbReference type="Pfam" id="PF07942">
    <property type="entry name" value="CARME"/>
    <property type="match status" value="1"/>
</dbReference>
<comment type="caution">
    <text evidence="2">The sequence shown here is derived from an EMBL/GenBank/DDBJ whole genome shotgun (WGS) entry which is preliminary data.</text>
</comment>
<dbReference type="PANTHER" id="PTHR12303:SF13">
    <property type="match status" value="1"/>
</dbReference>
<keyword evidence="1" id="KW-0732">Signal</keyword>
<dbReference type="CDD" id="cd02440">
    <property type="entry name" value="AdoMet_MTases"/>
    <property type="match status" value="1"/>
</dbReference>
<evidence type="ECO:0000313" key="3">
    <source>
        <dbReference type="Proteomes" id="UP001556367"/>
    </source>
</evidence>
<protein>
    <recommendedName>
        <fullName evidence="4">Carnosine N-methyltransferase</fullName>
    </recommendedName>
</protein>
<name>A0ABR3JL37_9AGAR</name>
<dbReference type="PANTHER" id="PTHR12303">
    <property type="entry name" value="CARNOSINE N-METHYLTRANSFERASE"/>
    <property type="match status" value="1"/>
</dbReference>
<dbReference type="InterPro" id="IPR029063">
    <property type="entry name" value="SAM-dependent_MTases_sf"/>
</dbReference>
<evidence type="ECO:0000313" key="2">
    <source>
        <dbReference type="EMBL" id="KAL0955840.1"/>
    </source>
</evidence>
<evidence type="ECO:0000256" key="1">
    <source>
        <dbReference type="SAM" id="SignalP"/>
    </source>
</evidence>
<dbReference type="Proteomes" id="UP001556367">
    <property type="component" value="Unassembled WGS sequence"/>
</dbReference>
<gene>
    <name evidence="2" type="ORF">HGRIS_002042</name>
</gene>
<dbReference type="EMBL" id="JASNQZ010000006">
    <property type="protein sequence ID" value="KAL0955840.1"/>
    <property type="molecule type" value="Genomic_DNA"/>
</dbReference>
<dbReference type="SUPFAM" id="SSF53335">
    <property type="entry name" value="S-adenosyl-L-methionine-dependent methyltransferases"/>
    <property type="match status" value="1"/>
</dbReference>
<dbReference type="SMART" id="SM01296">
    <property type="entry name" value="N2227"/>
    <property type="match status" value="1"/>
</dbReference>
<accession>A0ABR3JL37</accession>
<feature type="signal peptide" evidence="1">
    <location>
        <begin position="1"/>
        <end position="24"/>
    </location>
</feature>
<evidence type="ECO:0008006" key="4">
    <source>
        <dbReference type="Google" id="ProtNLM"/>
    </source>
</evidence>
<reference evidence="3" key="1">
    <citation type="submission" date="2024-06" db="EMBL/GenBank/DDBJ databases">
        <title>Multi-omics analyses provide insights into the biosynthesis of the anticancer antibiotic pleurotin in Hohenbuehelia grisea.</title>
        <authorList>
            <person name="Weaver J.A."/>
            <person name="Alberti F."/>
        </authorList>
    </citation>
    <scope>NUCLEOTIDE SEQUENCE [LARGE SCALE GENOMIC DNA]</scope>
    <source>
        <strain evidence="3">T-177</strain>
    </source>
</reference>
<sequence length="411" mass="45558">MPRITTSTLLLIPTAALCISVLWAASKFRGPLTLSITIPHGVEIHLDTKQSIIQVAAPKTPVNPLTHPSQQPAAAAHLPEPARSINQALNSFSAYESRVQKTLARKRARFSQVAALHRTLVDSLGYAAHFTRSEAAASTNSQFAAALSDHGRALYGMHRALPSANDVELVDLAFAHLTRDWSDDGAAERVQIFTPIMKALKLEFGENTAGLRVLNPGSGLGRLAHEISQQGYIVDACELDYGSILAYHYLVNATKSTYDHTLYPYVSNWVHQLNPEARYRPVHIPDVLPDPRVRLVEGDFLTEFPESASYDAIVTLFFIDIGQDIVDFLRNIHRLLKPGGLWINLGPFKWGSFAHMQLSAEEVLTLAGMIGFDVDHDSRQSIETLYAHQPESLLKFTYVTQFWTAKKALRS</sequence>
<keyword evidence="3" id="KW-1185">Reference proteome</keyword>
<organism evidence="2 3">
    <name type="scientific">Hohenbuehelia grisea</name>
    <dbReference type="NCBI Taxonomy" id="104357"/>
    <lineage>
        <taxon>Eukaryota</taxon>
        <taxon>Fungi</taxon>
        <taxon>Dikarya</taxon>
        <taxon>Basidiomycota</taxon>
        <taxon>Agaricomycotina</taxon>
        <taxon>Agaricomycetes</taxon>
        <taxon>Agaricomycetidae</taxon>
        <taxon>Agaricales</taxon>
        <taxon>Pleurotineae</taxon>
        <taxon>Pleurotaceae</taxon>
        <taxon>Hohenbuehelia</taxon>
    </lineage>
</organism>
<dbReference type="Gene3D" id="3.40.50.150">
    <property type="entry name" value="Vaccinia Virus protein VP39"/>
    <property type="match status" value="1"/>
</dbReference>
<dbReference type="InterPro" id="IPR012901">
    <property type="entry name" value="CARME"/>
</dbReference>
<proteinExistence type="predicted"/>